<name>A0A9J6GCL5_HAELO</name>
<evidence type="ECO:0000256" key="3">
    <source>
        <dbReference type="ARBA" id="ARBA00022448"/>
    </source>
</evidence>
<gene>
    <name evidence="13" type="ORF">HPB48_021833</name>
</gene>
<comment type="similarity">
    <text evidence="2 12">Belongs to the amiloride-sensitive sodium channel (TC 1.A.6) family.</text>
</comment>
<evidence type="ECO:0000256" key="11">
    <source>
        <dbReference type="ARBA" id="ARBA00023303"/>
    </source>
</evidence>
<evidence type="ECO:0000313" key="14">
    <source>
        <dbReference type="Proteomes" id="UP000821853"/>
    </source>
</evidence>
<comment type="subcellular location">
    <subcellularLocation>
        <location evidence="1">Membrane</location>
        <topology evidence="1">Multi-pass membrane protein</topology>
    </subcellularLocation>
</comment>
<dbReference type="GO" id="GO:0005272">
    <property type="term" value="F:sodium channel activity"/>
    <property type="evidence" value="ECO:0007669"/>
    <property type="project" value="UniProtKB-KW"/>
</dbReference>
<evidence type="ECO:0000256" key="12">
    <source>
        <dbReference type="RuleBase" id="RU000679"/>
    </source>
</evidence>
<comment type="caution">
    <text evidence="13">The sequence shown here is derived from an EMBL/GenBank/DDBJ whole genome shotgun (WGS) entry which is preliminary data.</text>
</comment>
<dbReference type="GO" id="GO:0016020">
    <property type="term" value="C:membrane"/>
    <property type="evidence" value="ECO:0007669"/>
    <property type="project" value="UniProtKB-SubCell"/>
</dbReference>
<dbReference type="Proteomes" id="UP000821853">
    <property type="component" value="Chromosome 4"/>
</dbReference>
<keyword evidence="14" id="KW-1185">Reference proteome</keyword>
<dbReference type="OrthoDB" id="10051479at2759"/>
<dbReference type="VEuPathDB" id="VectorBase:HLOH_065438"/>
<evidence type="ECO:0000256" key="6">
    <source>
        <dbReference type="ARBA" id="ARBA00022989"/>
    </source>
</evidence>
<dbReference type="EMBL" id="JABSTR010000006">
    <property type="protein sequence ID" value="KAH9372535.1"/>
    <property type="molecule type" value="Genomic_DNA"/>
</dbReference>
<reference evidence="13 14" key="1">
    <citation type="journal article" date="2020" name="Cell">
        <title>Large-Scale Comparative Analyses of Tick Genomes Elucidate Their Genetic Diversity and Vector Capacities.</title>
        <authorList>
            <consortium name="Tick Genome and Microbiome Consortium (TIGMIC)"/>
            <person name="Jia N."/>
            <person name="Wang J."/>
            <person name="Shi W."/>
            <person name="Du L."/>
            <person name="Sun Y."/>
            <person name="Zhan W."/>
            <person name="Jiang J.F."/>
            <person name="Wang Q."/>
            <person name="Zhang B."/>
            <person name="Ji P."/>
            <person name="Bell-Sakyi L."/>
            <person name="Cui X.M."/>
            <person name="Yuan T.T."/>
            <person name="Jiang B.G."/>
            <person name="Yang W.F."/>
            <person name="Lam T.T."/>
            <person name="Chang Q.C."/>
            <person name="Ding S.J."/>
            <person name="Wang X.J."/>
            <person name="Zhu J.G."/>
            <person name="Ruan X.D."/>
            <person name="Zhao L."/>
            <person name="Wei J.T."/>
            <person name="Ye R.Z."/>
            <person name="Que T.C."/>
            <person name="Du C.H."/>
            <person name="Zhou Y.H."/>
            <person name="Cheng J.X."/>
            <person name="Dai P.F."/>
            <person name="Guo W.B."/>
            <person name="Han X.H."/>
            <person name="Huang E.J."/>
            <person name="Li L.F."/>
            <person name="Wei W."/>
            <person name="Gao Y.C."/>
            <person name="Liu J.Z."/>
            <person name="Shao H.Z."/>
            <person name="Wang X."/>
            <person name="Wang C.C."/>
            <person name="Yang T.C."/>
            <person name="Huo Q.B."/>
            <person name="Li W."/>
            <person name="Chen H.Y."/>
            <person name="Chen S.E."/>
            <person name="Zhou L.G."/>
            <person name="Ni X.B."/>
            <person name="Tian J.H."/>
            <person name="Sheng Y."/>
            <person name="Liu T."/>
            <person name="Pan Y.S."/>
            <person name="Xia L.Y."/>
            <person name="Li J."/>
            <person name="Zhao F."/>
            <person name="Cao W.C."/>
        </authorList>
    </citation>
    <scope>NUCLEOTIDE SEQUENCE [LARGE SCALE GENOMIC DNA]</scope>
    <source>
        <strain evidence="13">HaeL-2018</strain>
    </source>
</reference>
<protein>
    <submittedName>
        <fullName evidence="13">Uncharacterized protein</fullName>
    </submittedName>
</protein>
<keyword evidence="10 12" id="KW-0739">Sodium transport</keyword>
<keyword evidence="9" id="KW-0472">Membrane</keyword>
<evidence type="ECO:0000256" key="5">
    <source>
        <dbReference type="ARBA" id="ARBA00022692"/>
    </source>
</evidence>
<keyword evidence="3 12" id="KW-0813">Transport</keyword>
<accession>A0A9J6GCL5</accession>
<evidence type="ECO:0000256" key="9">
    <source>
        <dbReference type="ARBA" id="ARBA00023136"/>
    </source>
</evidence>
<dbReference type="InterPro" id="IPR001873">
    <property type="entry name" value="ENaC"/>
</dbReference>
<keyword evidence="11 12" id="KW-0407">Ion channel</keyword>
<evidence type="ECO:0000256" key="8">
    <source>
        <dbReference type="ARBA" id="ARBA00023065"/>
    </source>
</evidence>
<organism evidence="13 14">
    <name type="scientific">Haemaphysalis longicornis</name>
    <name type="common">Bush tick</name>
    <dbReference type="NCBI Taxonomy" id="44386"/>
    <lineage>
        <taxon>Eukaryota</taxon>
        <taxon>Metazoa</taxon>
        <taxon>Ecdysozoa</taxon>
        <taxon>Arthropoda</taxon>
        <taxon>Chelicerata</taxon>
        <taxon>Arachnida</taxon>
        <taxon>Acari</taxon>
        <taxon>Parasitiformes</taxon>
        <taxon>Ixodida</taxon>
        <taxon>Ixodoidea</taxon>
        <taxon>Ixodidae</taxon>
        <taxon>Haemaphysalinae</taxon>
        <taxon>Haemaphysalis</taxon>
    </lineage>
</organism>
<proteinExistence type="inferred from homology"/>
<dbReference type="AlphaFoldDB" id="A0A9J6GCL5"/>
<evidence type="ECO:0000313" key="13">
    <source>
        <dbReference type="EMBL" id="KAH9372535.1"/>
    </source>
</evidence>
<keyword evidence="6" id="KW-1133">Transmembrane helix</keyword>
<sequence>MHVFRQYAAFPVATRYSSETGGATVFPAVTLCNVNPLRRSRLCENHAALPTDRAMPQQILDRQCADNATYDDVRDKRSDKNLTLKTKQGRSEEARKNKRSIVCFYALSTSENIRCSVLCLATIQTNRAHF</sequence>
<evidence type="ECO:0000256" key="10">
    <source>
        <dbReference type="ARBA" id="ARBA00023201"/>
    </source>
</evidence>
<keyword evidence="7" id="KW-0915">Sodium</keyword>
<evidence type="ECO:0000256" key="1">
    <source>
        <dbReference type="ARBA" id="ARBA00004141"/>
    </source>
</evidence>
<evidence type="ECO:0000256" key="4">
    <source>
        <dbReference type="ARBA" id="ARBA00022461"/>
    </source>
</evidence>
<keyword evidence="8 12" id="KW-0406">Ion transport</keyword>
<dbReference type="Pfam" id="PF00858">
    <property type="entry name" value="ASC"/>
    <property type="match status" value="1"/>
</dbReference>
<keyword evidence="4 12" id="KW-0894">Sodium channel</keyword>
<evidence type="ECO:0000256" key="2">
    <source>
        <dbReference type="ARBA" id="ARBA00007193"/>
    </source>
</evidence>
<evidence type="ECO:0000256" key="7">
    <source>
        <dbReference type="ARBA" id="ARBA00023053"/>
    </source>
</evidence>
<keyword evidence="5 12" id="KW-0812">Transmembrane</keyword>